<name>A0A7C4EL34_9BACT</name>
<evidence type="ECO:0000313" key="1">
    <source>
        <dbReference type="EMBL" id="HGG93452.1"/>
    </source>
</evidence>
<organism evidence="1">
    <name type="scientific">Fundidesulfovibrio putealis</name>
    <dbReference type="NCBI Taxonomy" id="270496"/>
    <lineage>
        <taxon>Bacteria</taxon>
        <taxon>Pseudomonadati</taxon>
        <taxon>Thermodesulfobacteriota</taxon>
        <taxon>Desulfovibrionia</taxon>
        <taxon>Desulfovibrionales</taxon>
        <taxon>Desulfovibrionaceae</taxon>
        <taxon>Fundidesulfovibrio</taxon>
    </lineage>
</organism>
<gene>
    <name evidence="1" type="ORF">ENR59_10960</name>
</gene>
<dbReference type="GO" id="GO:0016757">
    <property type="term" value="F:glycosyltransferase activity"/>
    <property type="evidence" value="ECO:0007669"/>
    <property type="project" value="TreeGrafter"/>
</dbReference>
<dbReference type="Pfam" id="PF14559">
    <property type="entry name" value="TPR_19"/>
    <property type="match status" value="1"/>
</dbReference>
<dbReference type="GO" id="GO:0006493">
    <property type="term" value="P:protein O-linked glycosylation"/>
    <property type="evidence" value="ECO:0007669"/>
    <property type="project" value="TreeGrafter"/>
</dbReference>
<proteinExistence type="predicted"/>
<dbReference type="AlphaFoldDB" id="A0A7C4EL34"/>
<dbReference type="SUPFAM" id="SSF48452">
    <property type="entry name" value="TPR-like"/>
    <property type="match status" value="1"/>
</dbReference>
<dbReference type="Pfam" id="PF13432">
    <property type="entry name" value="TPR_16"/>
    <property type="match status" value="1"/>
</dbReference>
<protein>
    <submittedName>
        <fullName evidence="1">Tetratricopeptide repeat protein</fullName>
    </submittedName>
</protein>
<dbReference type="InterPro" id="IPR019734">
    <property type="entry name" value="TPR_rpt"/>
</dbReference>
<accession>A0A7C4EL34</accession>
<dbReference type="Gene3D" id="1.25.40.10">
    <property type="entry name" value="Tetratricopeptide repeat domain"/>
    <property type="match status" value="2"/>
</dbReference>
<dbReference type="SMART" id="SM00028">
    <property type="entry name" value="TPR"/>
    <property type="match status" value="3"/>
</dbReference>
<sequence>MSSTPPEASAPLKSVFTTEAATTVGFGTTKRKVEQTVYVFVEEQPDGMMACRALNGNFVPSGKPRLVSREELLRRFTPAPNVYLERVLPALRGLERAVDEADRLRESGQGFTAEFEYKNALRIDENHVRASFGLGLTYLERGDTDKAVLVFRKISRLEGAFTPEFKHLFNEFGIQLRKNGMLIQAVGHYAKALRLTRTDEHLHYNLARTLYDKGKLRAARRILKKALLLRPDFPEARAFLKSLGRHDAKESAP</sequence>
<dbReference type="EMBL" id="DSRP01000759">
    <property type="protein sequence ID" value="HGG93452.1"/>
    <property type="molecule type" value="Genomic_DNA"/>
</dbReference>
<reference evidence="1" key="1">
    <citation type="journal article" date="2020" name="mSystems">
        <title>Genome- and Community-Level Interaction Insights into Carbon Utilization and Element Cycling Functions of Hydrothermarchaeota in Hydrothermal Sediment.</title>
        <authorList>
            <person name="Zhou Z."/>
            <person name="Liu Y."/>
            <person name="Xu W."/>
            <person name="Pan J."/>
            <person name="Luo Z.H."/>
            <person name="Li M."/>
        </authorList>
    </citation>
    <scope>NUCLEOTIDE SEQUENCE [LARGE SCALE GENOMIC DNA]</scope>
    <source>
        <strain evidence="1">SpSt-413</strain>
    </source>
</reference>
<dbReference type="PANTHER" id="PTHR44998">
    <property type="match status" value="1"/>
</dbReference>
<comment type="caution">
    <text evidence="1">The sequence shown here is derived from an EMBL/GenBank/DDBJ whole genome shotgun (WGS) entry which is preliminary data.</text>
</comment>
<dbReference type="PANTHER" id="PTHR44998:SF1">
    <property type="entry name" value="UDP-N-ACETYLGLUCOSAMINE--PEPTIDE N-ACETYLGLUCOSAMINYLTRANSFERASE 110 KDA SUBUNIT"/>
    <property type="match status" value="1"/>
</dbReference>
<dbReference type="InterPro" id="IPR011990">
    <property type="entry name" value="TPR-like_helical_dom_sf"/>
</dbReference>